<dbReference type="NCBIfam" id="TIGR00217">
    <property type="entry name" value="malQ"/>
    <property type="match status" value="1"/>
</dbReference>
<organism evidence="11 12">
    <name type="scientific">Paracoccus haeundaensis</name>
    <dbReference type="NCBI Taxonomy" id="225362"/>
    <lineage>
        <taxon>Bacteria</taxon>
        <taxon>Pseudomonadati</taxon>
        <taxon>Pseudomonadota</taxon>
        <taxon>Alphaproteobacteria</taxon>
        <taxon>Rhodobacterales</taxon>
        <taxon>Paracoccaceae</taxon>
        <taxon>Paracoccus</taxon>
    </lineage>
</organism>
<evidence type="ECO:0000256" key="9">
    <source>
        <dbReference type="ARBA" id="ARBA00031501"/>
    </source>
</evidence>
<evidence type="ECO:0000313" key="12">
    <source>
        <dbReference type="Proteomes" id="UP000304880"/>
    </source>
</evidence>
<dbReference type="GO" id="GO:0005975">
    <property type="term" value="P:carbohydrate metabolic process"/>
    <property type="evidence" value="ECO:0007669"/>
    <property type="project" value="InterPro"/>
</dbReference>
<dbReference type="InterPro" id="IPR003385">
    <property type="entry name" value="Glyco_hydro_77"/>
</dbReference>
<dbReference type="Pfam" id="PF02446">
    <property type="entry name" value="Glyco_hydro_77"/>
    <property type="match status" value="1"/>
</dbReference>
<comment type="similarity">
    <text evidence="2 10">Belongs to the disproportionating enzyme family.</text>
</comment>
<keyword evidence="12" id="KW-1185">Reference proteome</keyword>
<dbReference type="Proteomes" id="UP000304880">
    <property type="component" value="Unassembled WGS sequence"/>
</dbReference>
<name>A0A5C4R8Y8_9RHOB</name>
<evidence type="ECO:0000256" key="3">
    <source>
        <dbReference type="ARBA" id="ARBA00012560"/>
    </source>
</evidence>
<dbReference type="PANTHER" id="PTHR32438">
    <property type="entry name" value="4-ALPHA-GLUCANOTRANSFERASE DPE1, CHLOROPLASTIC/AMYLOPLASTIC"/>
    <property type="match status" value="1"/>
</dbReference>
<evidence type="ECO:0000256" key="1">
    <source>
        <dbReference type="ARBA" id="ARBA00000439"/>
    </source>
</evidence>
<dbReference type="SUPFAM" id="SSF51445">
    <property type="entry name" value="(Trans)glycosidases"/>
    <property type="match status" value="1"/>
</dbReference>
<dbReference type="InterPro" id="IPR017853">
    <property type="entry name" value="GH"/>
</dbReference>
<evidence type="ECO:0000256" key="4">
    <source>
        <dbReference type="ARBA" id="ARBA00020295"/>
    </source>
</evidence>
<comment type="caution">
    <text evidence="11">The sequence shown here is derived from an EMBL/GenBank/DDBJ whole genome shotgun (WGS) entry which is preliminary data.</text>
</comment>
<proteinExistence type="inferred from homology"/>
<comment type="catalytic activity">
    <reaction evidence="1 10">
        <text>Transfers a segment of a (1-&gt;4)-alpha-D-glucan to a new position in an acceptor, which may be glucose or a (1-&gt;4)-alpha-D-glucan.</text>
        <dbReference type="EC" id="2.4.1.25"/>
    </reaction>
</comment>
<evidence type="ECO:0000256" key="5">
    <source>
        <dbReference type="ARBA" id="ARBA00022676"/>
    </source>
</evidence>
<evidence type="ECO:0000313" key="11">
    <source>
        <dbReference type="EMBL" id="TNH40453.1"/>
    </source>
</evidence>
<accession>A0A5C4R8Y8</accession>
<protein>
    <recommendedName>
        <fullName evidence="4 10">4-alpha-glucanotransferase</fullName>
        <ecNumber evidence="3 10">2.4.1.25</ecNumber>
    </recommendedName>
    <alternativeName>
        <fullName evidence="8 10">Amylomaltase</fullName>
    </alternativeName>
    <alternativeName>
        <fullName evidence="9 10">Disproportionating enzyme</fullName>
    </alternativeName>
</protein>
<sequence>MTSAPSAPGDGSDLHARARAYGIQPQYDLVGGAVHDAPDETLRGLLEAFDADTLPPLASEPCLTAPAGAQCHVPGQGRHWGIALQLYQLRSDRNWGIGDFGDLHVLAGHAAQAGAAFLGLNPLHAMFLADPSRCSPFSPSNRRFLNPLYLAVDQVPGFRADMADAAVLEDLRAAELVDYPGVAAAKLSALRAIWSAGASLPDDFVAQGGDDLRRHALFEVASAAMVDAGHGAGWLGWPKAWRDVDGDAMRQMAQERADDVAFHMWLQYLCQSQLQALRDRCRDLGMAIGLYLDFAVGEAADGSGSWGSDIVLPDVRIGAPPDYFNEQGQDWGLAPLSPVAMAATRAAPFRDLIRHATRQAGALRIDHAMGLWQLFLMPKGAGAADGTYARYPLEDMLSALAEASRQNRTTIIGEDLGNVPPGFREVMEACRILSYRIFFFERREDGFIPPADYPRDALACLSTHDLPTFRGWWKGDDVALRQRFGFISDAAATEQRDARTVERADLLADLVAAGLLTGDVAAGIDPTDAPTTLTIAVHRHLASAPSRLFAVRLEDLAAELHPVNVPSTVDEYPNWRRKLSMPLDDLVATALFRDLTGGLAAERPIEPNAV</sequence>
<dbReference type="EC" id="2.4.1.25" evidence="3 10"/>
<keyword evidence="7 10" id="KW-0119">Carbohydrate metabolism</keyword>
<dbReference type="GO" id="GO:0004134">
    <property type="term" value="F:4-alpha-glucanotransferase activity"/>
    <property type="evidence" value="ECO:0007669"/>
    <property type="project" value="UniProtKB-EC"/>
</dbReference>
<evidence type="ECO:0000256" key="6">
    <source>
        <dbReference type="ARBA" id="ARBA00022679"/>
    </source>
</evidence>
<dbReference type="RefSeq" id="WP_139597950.1">
    <property type="nucleotide sequence ID" value="NZ_VDDC01000008.1"/>
</dbReference>
<gene>
    <name evidence="11" type="primary">malQ</name>
    <name evidence="11" type="ORF">FHD67_04400</name>
</gene>
<keyword evidence="6 10" id="KW-0808">Transferase</keyword>
<keyword evidence="5 10" id="KW-0328">Glycosyltransferase</keyword>
<evidence type="ECO:0000256" key="10">
    <source>
        <dbReference type="RuleBase" id="RU361207"/>
    </source>
</evidence>
<evidence type="ECO:0000256" key="2">
    <source>
        <dbReference type="ARBA" id="ARBA00005684"/>
    </source>
</evidence>
<dbReference type="EMBL" id="VDDC01000008">
    <property type="protein sequence ID" value="TNH40453.1"/>
    <property type="molecule type" value="Genomic_DNA"/>
</dbReference>
<dbReference type="PANTHER" id="PTHR32438:SF5">
    <property type="entry name" value="4-ALPHA-GLUCANOTRANSFERASE DPE1, CHLOROPLASTIC_AMYLOPLASTIC"/>
    <property type="match status" value="1"/>
</dbReference>
<evidence type="ECO:0000256" key="7">
    <source>
        <dbReference type="ARBA" id="ARBA00023277"/>
    </source>
</evidence>
<dbReference type="Gene3D" id="3.20.20.80">
    <property type="entry name" value="Glycosidases"/>
    <property type="match status" value="1"/>
</dbReference>
<reference evidence="11 12" key="1">
    <citation type="submission" date="2019-06" db="EMBL/GenBank/DDBJ databases">
        <authorList>
            <person name="Li J."/>
        </authorList>
    </citation>
    <scope>NUCLEOTIDE SEQUENCE [LARGE SCALE GENOMIC DNA]</scope>
    <source>
        <strain evidence="11 12">CGMCC 1.8012</strain>
    </source>
</reference>
<evidence type="ECO:0000256" key="8">
    <source>
        <dbReference type="ARBA" id="ARBA00031423"/>
    </source>
</evidence>
<dbReference type="AlphaFoldDB" id="A0A5C4R8Y8"/>